<dbReference type="InterPro" id="IPR005064">
    <property type="entry name" value="BUG"/>
</dbReference>
<evidence type="ECO:0000256" key="2">
    <source>
        <dbReference type="SAM" id="SignalP"/>
    </source>
</evidence>
<dbReference type="SUPFAM" id="SSF53850">
    <property type="entry name" value="Periplasmic binding protein-like II"/>
    <property type="match status" value="1"/>
</dbReference>
<sequence>MVTRRAMLAAGLAAPALAQEAWPSRPVRVIVPFAAGGGADLVARAVSAKLQERLGRQFVIDNRPGGAGNIGTDAAAKAAPDGTTLLITGPSHVNNAHLFRSLPFDPIRGFAPVSLLTSAPYVLIADPALPLRSLADLIAAAKARPGALSYGSAGNGTAGHLAMEMIKSRAGIDLVHVPYRGSPAVLTDIMGGRIAVAFDNVLSSAPGIAAGQLRGLAVSGARRAPALPDVPTIAESGLPGFDVTVWQGALFPAGTDPAIVARLGAELGLAMQAPDLRARLAELGAEAIGSSPADFARFLEQEMRVWGEAVRQTGARLD</sequence>
<dbReference type="EMBL" id="JAAIKB010000004">
    <property type="protein sequence ID" value="NGM20892.1"/>
    <property type="molecule type" value="Genomic_DNA"/>
</dbReference>
<feature type="signal peptide" evidence="2">
    <location>
        <begin position="1"/>
        <end position="18"/>
    </location>
</feature>
<keyword evidence="4" id="KW-1185">Reference proteome</keyword>
<comment type="similarity">
    <text evidence="1">Belongs to the UPF0065 (bug) family.</text>
</comment>
<feature type="chain" id="PRO_5026803430" evidence="2">
    <location>
        <begin position="19"/>
        <end position="318"/>
    </location>
</feature>
<proteinExistence type="inferred from homology"/>
<dbReference type="Pfam" id="PF03401">
    <property type="entry name" value="TctC"/>
    <property type="match status" value="1"/>
</dbReference>
<gene>
    <name evidence="3" type="ORF">G3576_12775</name>
</gene>
<reference evidence="3 4" key="1">
    <citation type="submission" date="2020-02" db="EMBL/GenBank/DDBJ databases">
        <authorList>
            <person name="Kim H.M."/>
            <person name="Jeon C.O."/>
        </authorList>
    </citation>
    <scope>NUCLEOTIDE SEQUENCE [LARGE SCALE GENOMIC DNA]</scope>
    <source>
        <strain evidence="3 4">PeD5</strain>
    </source>
</reference>
<protein>
    <submittedName>
        <fullName evidence="3">Tripartite tricarboxylate transporter substrate binding protein</fullName>
    </submittedName>
</protein>
<dbReference type="InterPro" id="IPR042100">
    <property type="entry name" value="Bug_dom1"/>
</dbReference>
<dbReference type="RefSeq" id="WP_164694785.1">
    <property type="nucleotide sequence ID" value="NZ_JAAIKB010000004.1"/>
</dbReference>
<dbReference type="Gene3D" id="3.40.190.150">
    <property type="entry name" value="Bordetella uptake gene, domain 1"/>
    <property type="match status" value="1"/>
</dbReference>
<comment type="caution">
    <text evidence="3">The sequence shown here is derived from an EMBL/GenBank/DDBJ whole genome shotgun (WGS) entry which is preliminary data.</text>
</comment>
<dbReference type="CDD" id="cd13578">
    <property type="entry name" value="PBP2_Bug27"/>
    <property type="match status" value="1"/>
</dbReference>
<dbReference type="AlphaFoldDB" id="A0A6M1LL98"/>
<evidence type="ECO:0000256" key="1">
    <source>
        <dbReference type="ARBA" id="ARBA00006987"/>
    </source>
</evidence>
<reference evidence="3 4" key="2">
    <citation type="submission" date="2020-03" db="EMBL/GenBank/DDBJ databases">
        <title>Roseomonas stagni sp. nov., isolated from pond water in Japan.</title>
        <authorList>
            <person name="Furuhata K."/>
            <person name="Miyamoto H."/>
            <person name="Goto K."/>
        </authorList>
    </citation>
    <scope>NUCLEOTIDE SEQUENCE [LARGE SCALE GENOMIC DNA]</scope>
    <source>
        <strain evidence="3 4">PeD5</strain>
    </source>
</reference>
<evidence type="ECO:0000313" key="4">
    <source>
        <dbReference type="Proteomes" id="UP000475385"/>
    </source>
</evidence>
<dbReference type="PANTHER" id="PTHR42928:SF5">
    <property type="entry name" value="BLR1237 PROTEIN"/>
    <property type="match status" value="1"/>
</dbReference>
<evidence type="ECO:0000313" key="3">
    <source>
        <dbReference type="EMBL" id="NGM20892.1"/>
    </source>
</evidence>
<dbReference type="Gene3D" id="3.40.190.10">
    <property type="entry name" value="Periplasmic binding protein-like II"/>
    <property type="match status" value="1"/>
</dbReference>
<accession>A0A6M1LL98</accession>
<dbReference type="PANTHER" id="PTHR42928">
    <property type="entry name" value="TRICARBOXYLATE-BINDING PROTEIN"/>
    <property type="match status" value="1"/>
</dbReference>
<dbReference type="Proteomes" id="UP000475385">
    <property type="component" value="Unassembled WGS sequence"/>
</dbReference>
<keyword evidence="2" id="KW-0732">Signal</keyword>
<dbReference type="PIRSF" id="PIRSF017082">
    <property type="entry name" value="YflP"/>
    <property type="match status" value="1"/>
</dbReference>
<organism evidence="3 4">
    <name type="scientific">Falsiroseomonas algicola</name>
    <dbReference type="NCBI Taxonomy" id="2716930"/>
    <lineage>
        <taxon>Bacteria</taxon>
        <taxon>Pseudomonadati</taxon>
        <taxon>Pseudomonadota</taxon>
        <taxon>Alphaproteobacteria</taxon>
        <taxon>Acetobacterales</taxon>
        <taxon>Roseomonadaceae</taxon>
        <taxon>Falsiroseomonas</taxon>
    </lineage>
</organism>
<name>A0A6M1LL98_9PROT</name>